<dbReference type="EMBL" id="PRLP01000057">
    <property type="protein sequence ID" value="PPC76148.1"/>
    <property type="molecule type" value="Genomic_DNA"/>
</dbReference>
<feature type="domain" description="Amidase" evidence="1">
    <location>
        <begin position="68"/>
        <end position="499"/>
    </location>
</feature>
<dbReference type="InterPro" id="IPR000120">
    <property type="entry name" value="Amidase"/>
</dbReference>
<protein>
    <submittedName>
        <fullName evidence="2">Amidase</fullName>
        <ecNumber evidence="2">3.5.1.4</ecNumber>
    </submittedName>
</protein>
<name>A0A2S5KMX3_9PROT</name>
<dbReference type="SUPFAM" id="SSF75304">
    <property type="entry name" value="Amidase signature (AS) enzymes"/>
    <property type="match status" value="1"/>
</dbReference>
<dbReference type="PANTHER" id="PTHR11895">
    <property type="entry name" value="TRANSAMIDASE"/>
    <property type="match status" value="1"/>
</dbReference>
<dbReference type="InterPro" id="IPR036928">
    <property type="entry name" value="AS_sf"/>
</dbReference>
<dbReference type="GO" id="GO:0004040">
    <property type="term" value="F:amidase activity"/>
    <property type="evidence" value="ECO:0007669"/>
    <property type="project" value="UniProtKB-EC"/>
</dbReference>
<evidence type="ECO:0000313" key="3">
    <source>
        <dbReference type="Proteomes" id="UP000238196"/>
    </source>
</evidence>
<dbReference type="NCBIfam" id="NF005686">
    <property type="entry name" value="PRK07486.1"/>
    <property type="match status" value="1"/>
</dbReference>
<dbReference type="Proteomes" id="UP000238196">
    <property type="component" value="Unassembled WGS sequence"/>
</dbReference>
<dbReference type="AlphaFoldDB" id="A0A2S5KMX3"/>
<dbReference type="InterPro" id="IPR023631">
    <property type="entry name" value="Amidase_dom"/>
</dbReference>
<dbReference type="PROSITE" id="PS51318">
    <property type="entry name" value="TAT"/>
    <property type="match status" value="1"/>
</dbReference>
<evidence type="ECO:0000259" key="1">
    <source>
        <dbReference type="Pfam" id="PF01425"/>
    </source>
</evidence>
<accession>A0A2S5KMX3</accession>
<dbReference type="Gene3D" id="3.90.1300.10">
    <property type="entry name" value="Amidase signature (AS) domain"/>
    <property type="match status" value="1"/>
</dbReference>
<dbReference type="OrthoDB" id="5287888at2"/>
<dbReference type="PANTHER" id="PTHR11895:SF76">
    <property type="entry name" value="INDOLEACETAMIDE HYDROLASE"/>
    <property type="match status" value="1"/>
</dbReference>
<dbReference type="InterPro" id="IPR006311">
    <property type="entry name" value="TAT_signal"/>
</dbReference>
<gene>
    <name evidence="2" type="ORF">C4K68_17335</name>
</gene>
<dbReference type="Pfam" id="PF01425">
    <property type="entry name" value="Amidase"/>
    <property type="match status" value="1"/>
</dbReference>
<sequence length="518" mass="56377">MSQLHPFFDRRQFLKSSAALAASSALPTLAKASAPAPTGGINSAEQLLILSASELSALIRSRQVSCQEVMKSYLAQIQRVNPKVNAIVALQPEEALMQQARQADDDLTRGHYRGWMHGFPHAVKDLAATRGITTTLGSPLLKDWKPGHDATFVERLKAAGAIIIGKTNTPEFGLGSQTYNSVYGTTRNAFDHRLCAGGSSGGAAVSVATAMVPVADGSDMMGSLRNPAAFNNIIGFRPSQGRVPFAPTAEAFVQQLGYEGPMGRTVTDVAMLLSTMAGRDDRAPLSLANPAMDFSLRLHTSTRGMRVAWLGDFNGYLATEPGVLSLCESALTHFRDVGVEVDSVVLDYPMDEVWQTWLTLRHWLVAGGAGSLYAREANRAQMKPEALWEIEGGLQLSAMDVFKASEARTRWYLQLLKLFDSYDAVLLPSAQVFAFDADTHWPHSINGRTMDTYHRWMEVVVPGTLSGCPIASIPAGFDTQGRAMGMQLIGRPCRDDQVLQLAYAYEQATHYLQRKPAI</sequence>
<reference evidence="2 3" key="1">
    <citation type="submission" date="2018-02" db="EMBL/GenBank/DDBJ databases">
        <title>novel marine gammaproteobacteria from coastal saline agro ecosystem.</title>
        <authorList>
            <person name="Krishnan R."/>
            <person name="Ramesh Kumar N."/>
        </authorList>
    </citation>
    <scope>NUCLEOTIDE SEQUENCE [LARGE SCALE GENOMIC DNA]</scope>
    <source>
        <strain evidence="2 3">228</strain>
    </source>
</reference>
<proteinExistence type="predicted"/>
<organism evidence="2 3">
    <name type="scientific">Proteobacteria bacterium 228</name>
    <dbReference type="NCBI Taxonomy" id="2083153"/>
    <lineage>
        <taxon>Bacteria</taxon>
        <taxon>Pseudomonadati</taxon>
        <taxon>Pseudomonadota</taxon>
    </lineage>
</organism>
<evidence type="ECO:0000313" key="2">
    <source>
        <dbReference type="EMBL" id="PPC76148.1"/>
    </source>
</evidence>
<dbReference type="Pfam" id="PF10518">
    <property type="entry name" value="TAT_signal"/>
    <property type="match status" value="1"/>
</dbReference>
<comment type="caution">
    <text evidence="2">The sequence shown here is derived from an EMBL/GenBank/DDBJ whole genome shotgun (WGS) entry which is preliminary data.</text>
</comment>
<dbReference type="EC" id="3.5.1.4" evidence="2"/>
<dbReference type="InterPro" id="IPR019546">
    <property type="entry name" value="TAT_signal_bac_arc"/>
</dbReference>
<keyword evidence="2" id="KW-0378">Hydrolase</keyword>